<evidence type="ECO:0008006" key="9">
    <source>
        <dbReference type="Google" id="ProtNLM"/>
    </source>
</evidence>
<dbReference type="PANTHER" id="PTHR14369">
    <property type="entry name" value="SURFEIT LOCUS PROTEIN 6"/>
    <property type="match status" value="1"/>
</dbReference>
<feature type="domain" description="Ribosomal RNA-processing protein 14 N-terminal" evidence="6">
    <location>
        <begin position="5"/>
        <end position="63"/>
    </location>
</feature>
<evidence type="ECO:0000313" key="8">
    <source>
        <dbReference type="Proteomes" id="UP001165080"/>
    </source>
</evidence>
<dbReference type="GO" id="GO:0042274">
    <property type="term" value="P:ribosomal small subunit biogenesis"/>
    <property type="evidence" value="ECO:0007669"/>
    <property type="project" value="TreeGrafter"/>
</dbReference>
<dbReference type="Proteomes" id="UP001165080">
    <property type="component" value="Unassembled WGS sequence"/>
</dbReference>
<feature type="region of interest" description="Disordered" evidence="4">
    <location>
        <begin position="341"/>
        <end position="400"/>
    </location>
</feature>
<dbReference type="EMBL" id="BRXU01000001">
    <property type="protein sequence ID" value="GLC48386.1"/>
    <property type="molecule type" value="Genomic_DNA"/>
</dbReference>
<comment type="similarity">
    <text evidence="2">Belongs to the SURF6 family.</text>
</comment>
<feature type="compositionally biased region" description="Basic and acidic residues" evidence="4">
    <location>
        <begin position="139"/>
        <end position="160"/>
    </location>
</feature>
<feature type="compositionally biased region" description="Low complexity" evidence="4">
    <location>
        <begin position="199"/>
        <end position="216"/>
    </location>
</feature>
<comment type="subcellular location">
    <subcellularLocation>
        <location evidence="1">Nucleus</location>
    </subcellularLocation>
</comment>
<dbReference type="Pfam" id="PF04935">
    <property type="entry name" value="SURF6"/>
    <property type="match status" value="1"/>
</dbReference>
<dbReference type="InterPro" id="IPR029190">
    <property type="entry name" value="Rrp14/SURF6_C"/>
</dbReference>
<evidence type="ECO:0000259" key="6">
    <source>
        <dbReference type="Pfam" id="PF15459"/>
    </source>
</evidence>
<evidence type="ECO:0000256" key="2">
    <source>
        <dbReference type="ARBA" id="ARBA00005904"/>
    </source>
</evidence>
<evidence type="ECO:0000256" key="3">
    <source>
        <dbReference type="ARBA" id="ARBA00023242"/>
    </source>
</evidence>
<feature type="compositionally biased region" description="Low complexity" evidence="4">
    <location>
        <begin position="341"/>
        <end position="350"/>
    </location>
</feature>
<dbReference type="GO" id="GO:0042273">
    <property type="term" value="P:ribosomal large subunit biogenesis"/>
    <property type="evidence" value="ECO:0007669"/>
    <property type="project" value="TreeGrafter"/>
</dbReference>
<dbReference type="InterPro" id="IPR029188">
    <property type="entry name" value="Rrp14_N"/>
</dbReference>
<keyword evidence="8" id="KW-1185">Reference proteome</keyword>
<dbReference type="PANTHER" id="PTHR14369:SF0">
    <property type="entry name" value="SURFEIT LOCUS PROTEIN 6"/>
    <property type="match status" value="1"/>
</dbReference>
<feature type="domain" description="Ribosomal RNA-processing protein 14/surfeit locus protein 6 C-terminal" evidence="5">
    <location>
        <begin position="143"/>
        <end position="370"/>
    </location>
</feature>
<evidence type="ECO:0000256" key="4">
    <source>
        <dbReference type="SAM" id="MobiDB-lite"/>
    </source>
</evidence>
<proteinExistence type="inferred from homology"/>
<dbReference type="AlphaFoldDB" id="A0A9W6BA76"/>
<dbReference type="GO" id="GO:0005730">
    <property type="term" value="C:nucleolus"/>
    <property type="evidence" value="ECO:0007669"/>
    <property type="project" value="TreeGrafter"/>
</dbReference>
<feature type="compositionally biased region" description="Low complexity" evidence="4">
    <location>
        <begin position="170"/>
        <end position="188"/>
    </location>
</feature>
<keyword evidence="3" id="KW-0539">Nucleus</keyword>
<dbReference type="Pfam" id="PF15459">
    <property type="entry name" value="RRP14"/>
    <property type="match status" value="1"/>
</dbReference>
<feature type="compositionally biased region" description="Basic and acidic residues" evidence="4">
    <location>
        <begin position="243"/>
        <end position="257"/>
    </location>
</feature>
<name>A0A9W6BA76_9CHLO</name>
<dbReference type="InterPro" id="IPR007019">
    <property type="entry name" value="SURF6"/>
</dbReference>
<evidence type="ECO:0000256" key="1">
    <source>
        <dbReference type="ARBA" id="ARBA00004123"/>
    </source>
</evidence>
<reference evidence="7 8" key="1">
    <citation type="journal article" date="2023" name="Commun. Biol.">
        <title>Reorganization of the ancestral sex-determining regions during the evolution of trioecy in Pleodorina starrii.</title>
        <authorList>
            <person name="Takahashi K."/>
            <person name="Suzuki S."/>
            <person name="Kawai-Toyooka H."/>
            <person name="Yamamoto K."/>
            <person name="Hamaji T."/>
            <person name="Ootsuki R."/>
            <person name="Yamaguchi H."/>
            <person name="Kawachi M."/>
            <person name="Higashiyama T."/>
            <person name="Nozaki H."/>
        </authorList>
    </citation>
    <scope>NUCLEOTIDE SEQUENCE [LARGE SCALE GENOMIC DNA]</scope>
    <source>
        <strain evidence="7 8">NIES-4479</strain>
    </source>
</reference>
<dbReference type="GO" id="GO:0003723">
    <property type="term" value="F:RNA binding"/>
    <property type="evidence" value="ECO:0007669"/>
    <property type="project" value="TreeGrafter"/>
</dbReference>
<dbReference type="OrthoDB" id="444809at2759"/>
<organism evidence="7 8">
    <name type="scientific">Pleodorina starrii</name>
    <dbReference type="NCBI Taxonomy" id="330485"/>
    <lineage>
        <taxon>Eukaryota</taxon>
        <taxon>Viridiplantae</taxon>
        <taxon>Chlorophyta</taxon>
        <taxon>core chlorophytes</taxon>
        <taxon>Chlorophyceae</taxon>
        <taxon>CS clade</taxon>
        <taxon>Chlamydomonadales</taxon>
        <taxon>Volvocaceae</taxon>
        <taxon>Pleodorina</taxon>
    </lineage>
</organism>
<protein>
    <recommendedName>
        <fullName evidence="9">Surfeit locus protein 6</fullName>
    </recommendedName>
</protein>
<accession>A0A9W6BA76</accession>
<comment type="caution">
    <text evidence="7">The sequence shown here is derived from an EMBL/GenBank/DDBJ whole genome shotgun (WGS) entry which is preliminary data.</text>
</comment>
<feature type="region of interest" description="Disordered" evidence="4">
    <location>
        <begin position="139"/>
        <end position="269"/>
    </location>
</feature>
<evidence type="ECO:0000259" key="5">
    <source>
        <dbReference type="Pfam" id="PF04935"/>
    </source>
</evidence>
<sequence length="400" mass="43566">MVPDVAEHARFFDHLVELVPPRFYYDDDARVNTRFLKKEAREELKADVKFKAKIAKLEKLDPDKAVTTLELQRRKAQGKADVNGADCLEPSGTGNTIAAAKPGKDGQAAGAPAATGLNLQLSGASMSRNELLERLHKKVEEARQRRKASEETAAKAKEWKQNALRGNVDGKQQQQQQGKQQQGKQQQQLAGSKRKGAAGEEPAAAGGKQAKPQAQGQGQGAKKARREDPTAAGGAGSGGEEQPDFKFARIEVEEGGRHGKAGRRPPKQVLLKQAEAKKAELEALADTEEGKAKAQQAAWKAALARASGEKVLDDPKLLRKSLKRESKLREKHGKAWQERMAAQQEAQAARQTKRKENLAARRQTKLDNKKAKREKKLLRPGFEGRKEGFIATGPAGGGSK</sequence>
<gene>
    <name evidence="7" type="primary">PLEST000935</name>
    <name evidence="7" type="ORF">PLESTB_000091000</name>
</gene>
<evidence type="ECO:0000313" key="7">
    <source>
        <dbReference type="EMBL" id="GLC48386.1"/>
    </source>
</evidence>
<feature type="compositionally biased region" description="Basic and acidic residues" evidence="4">
    <location>
        <begin position="354"/>
        <end position="369"/>
    </location>
</feature>
<dbReference type="GO" id="GO:0003677">
    <property type="term" value="F:DNA binding"/>
    <property type="evidence" value="ECO:0007669"/>
    <property type="project" value="TreeGrafter"/>
</dbReference>